<dbReference type="AlphaFoldDB" id="A0A3N4LW22"/>
<dbReference type="Proteomes" id="UP000267821">
    <property type="component" value="Unassembled WGS sequence"/>
</dbReference>
<proteinExistence type="predicted"/>
<dbReference type="PROSITE" id="PS50097">
    <property type="entry name" value="BTB"/>
    <property type="match status" value="1"/>
</dbReference>
<gene>
    <name evidence="2" type="ORF">L211DRAFT_153478</name>
</gene>
<evidence type="ECO:0000259" key="1">
    <source>
        <dbReference type="PROSITE" id="PS50097"/>
    </source>
</evidence>
<dbReference type="InterPro" id="IPR000210">
    <property type="entry name" value="BTB/POZ_dom"/>
</dbReference>
<protein>
    <recommendedName>
        <fullName evidence="1">BTB domain-containing protein</fullName>
    </recommendedName>
</protein>
<reference evidence="2 3" key="1">
    <citation type="journal article" date="2018" name="Nat. Ecol. Evol.">
        <title>Pezizomycetes genomes reveal the molecular basis of ectomycorrhizal truffle lifestyle.</title>
        <authorList>
            <person name="Murat C."/>
            <person name="Payen T."/>
            <person name="Noel B."/>
            <person name="Kuo A."/>
            <person name="Morin E."/>
            <person name="Chen J."/>
            <person name="Kohler A."/>
            <person name="Krizsan K."/>
            <person name="Balestrini R."/>
            <person name="Da Silva C."/>
            <person name="Montanini B."/>
            <person name="Hainaut M."/>
            <person name="Levati E."/>
            <person name="Barry K.W."/>
            <person name="Belfiori B."/>
            <person name="Cichocki N."/>
            <person name="Clum A."/>
            <person name="Dockter R.B."/>
            <person name="Fauchery L."/>
            <person name="Guy J."/>
            <person name="Iotti M."/>
            <person name="Le Tacon F."/>
            <person name="Lindquist E.A."/>
            <person name="Lipzen A."/>
            <person name="Malagnac F."/>
            <person name="Mello A."/>
            <person name="Molinier V."/>
            <person name="Miyauchi S."/>
            <person name="Poulain J."/>
            <person name="Riccioni C."/>
            <person name="Rubini A."/>
            <person name="Sitrit Y."/>
            <person name="Splivallo R."/>
            <person name="Traeger S."/>
            <person name="Wang M."/>
            <person name="Zifcakova L."/>
            <person name="Wipf D."/>
            <person name="Zambonelli A."/>
            <person name="Paolocci F."/>
            <person name="Nowrousian M."/>
            <person name="Ottonello S."/>
            <person name="Baldrian P."/>
            <person name="Spatafora J.W."/>
            <person name="Henrissat B."/>
            <person name="Nagy L.G."/>
            <person name="Aury J.M."/>
            <person name="Wincker P."/>
            <person name="Grigoriev I.V."/>
            <person name="Bonfante P."/>
            <person name="Martin F.M."/>
        </authorList>
    </citation>
    <scope>NUCLEOTIDE SEQUENCE [LARGE SCALE GENOMIC DNA]</scope>
    <source>
        <strain evidence="2 3">ATCC MYA-4762</strain>
    </source>
</reference>
<sequence>MPVLPTGLKHVLPSLQSPSQRHNSRMGDVEIILPYGKRYVLHRAVLSMNSKFFFRATLGCHLFVSSVMFSGKLPLATLVACGSPRCTPLNGG</sequence>
<feature type="domain" description="BTB" evidence="1">
    <location>
        <begin position="27"/>
        <end position="53"/>
    </location>
</feature>
<name>A0A3N4LW22_9PEZI</name>
<organism evidence="2 3">
    <name type="scientific">Terfezia boudieri ATCC MYA-4762</name>
    <dbReference type="NCBI Taxonomy" id="1051890"/>
    <lineage>
        <taxon>Eukaryota</taxon>
        <taxon>Fungi</taxon>
        <taxon>Dikarya</taxon>
        <taxon>Ascomycota</taxon>
        <taxon>Pezizomycotina</taxon>
        <taxon>Pezizomycetes</taxon>
        <taxon>Pezizales</taxon>
        <taxon>Pezizaceae</taxon>
        <taxon>Terfezia</taxon>
    </lineage>
</organism>
<dbReference type="InParanoid" id="A0A3N4LW22"/>
<evidence type="ECO:0000313" key="3">
    <source>
        <dbReference type="Proteomes" id="UP000267821"/>
    </source>
</evidence>
<dbReference type="EMBL" id="ML121540">
    <property type="protein sequence ID" value="RPB24841.1"/>
    <property type="molecule type" value="Genomic_DNA"/>
</dbReference>
<accession>A0A3N4LW22</accession>
<keyword evidence="3" id="KW-1185">Reference proteome</keyword>
<evidence type="ECO:0000313" key="2">
    <source>
        <dbReference type="EMBL" id="RPB24841.1"/>
    </source>
</evidence>